<accession>A0A2A9HG32</accession>
<comment type="catalytic activity">
    <reaction evidence="9 10">
        <text>oxaloacetate + ATP = phosphoenolpyruvate + ADP + CO2</text>
        <dbReference type="Rhea" id="RHEA:18617"/>
        <dbReference type="ChEBI" id="CHEBI:16452"/>
        <dbReference type="ChEBI" id="CHEBI:16526"/>
        <dbReference type="ChEBI" id="CHEBI:30616"/>
        <dbReference type="ChEBI" id="CHEBI:58702"/>
        <dbReference type="ChEBI" id="CHEBI:456216"/>
        <dbReference type="EC" id="4.1.1.49"/>
    </reaction>
</comment>
<keyword evidence="11" id="KW-0418">Kinase</keyword>
<protein>
    <recommendedName>
        <fullName evidence="3 10">Phosphoenolpyruvate carboxykinase (ATP)</fullName>
        <shortName evidence="10">PCK</shortName>
        <shortName evidence="10">PEP carboxykinase</shortName>
        <shortName evidence="10">PEPCK</shortName>
        <ecNumber evidence="3 10">4.1.1.49</ecNumber>
    </recommendedName>
</protein>
<keyword evidence="12" id="KW-1185">Reference proteome</keyword>
<comment type="caution">
    <text evidence="11">The sequence shown here is derived from an EMBL/GenBank/DDBJ whole genome shotgun (WGS) entry which is preliminary data.</text>
</comment>
<dbReference type="EC" id="4.1.1.49" evidence="3 10"/>
<evidence type="ECO:0000256" key="6">
    <source>
        <dbReference type="ARBA" id="ARBA00022793"/>
    </source>
</evidence>
<dbReference type="AlphaFoldDB" id="A0A2A9HG32"/>
<dbReference type="Gene3D" id="3.40.449.10">
    <property type="entry name" value="Phosphoenolpyruvate Carboxykinase, domain 1"/>
    <property type="match status" value="1"/>
</dbReference>
<dbReference type="NCBIfam" id="NF006820">
    <property type="entry name" value="PRK09344.1-2"/>
    <property type="match status" value="1"/>
</dbReference>
<feature type="binding site" evidence="10">
    <location>
        <position position="192"/>
    </location>
    <ligand>
        <name>substrate</name>
    </ligand>
</feature>
<keyword evidence="6 10" id="KW-0210">Decarboxylase</keyword>
<dbReference type="PIRSF" id="PIRSF006294">
    <property type="entry name" value="PEP_crbxkin"/>
    <property type="match status" value="1"/>
</dbReference>
<comment type="similarity">
    <text evidence="2 10">Belongs to the phosphoenolpyruvate carboxykinase (ATP) family.</text>
</comment>
<dbReference type="RefSeq" id="WP_098503513.1">
    <property type="nucleotide sequence ID" value="NZ_PDJQ01000001.1"/>
</dbReference>
<feature type="binding site" evidence="10">
    <location>
        <position position="283"/>
    </location>
    <ligand>
        <name>ATP</name>
        <dbReference type="ChEBI" id="CHEBI:30616"/>
    </ligand>
</feature>
<feature type="binding site" evidence="10">
    <location>
        <position position="321"/>
    </location>
    <ligand>
        <name>ATP</name>
        <dbReference type="ChEBI" id="CHEBI:30616"/>
    </ligand>
</feature>
<organism evidence="11 12">
    <name type="scientific">Tepidiforma thermophila (strain KCTC 52669 / CGMCC 1.13589 / G233)</name>
    <dbReference type="NCBI Taxonomy" id="2761530"/>
    <lineage>
        <taxon>Bacteria</taxon>
        <taxon>Bacillati</taxon>
        <taxon>Chloroflexota</taxon>
        <taxon>Tepidiformia</taxon>
        <taxon>Tepidiformales</taxon>
        <taxon>Tepidiformaceae</taxon>
        <taxon>Tepidiforma</taxon>
    </lineage>
</organism>
<keyword evidence="7 10" id="KW-0067">ATP-binding</keyword>
<keyword evidence="4 10" id="KW-0312">Gluconeogenesis</keyword>
<reference evidence="11 12" key="1">
    <citation type="submission" date="2017-09" db="EMBL/GenBank/DDBJ databases">
        <title>Sequencing the genomes of two abundant thermophiles in Great Basin hot springs: Thermocrinis jamiesonii and novel Chloroflexi Thermoflexus hugenholtzii.</title>
        <authorList>
            <person name="Hedlund B."/>
        </authorList>
    </citation>
    <scope>NUCLEOTIDE SEQUENCE [LARGE SCALE GENOMIC DNA]</scope>
    <source>
        <strain evidence="11 12">G233</strain>
    </source>
</reference>
<dbReference type="GO" id="GO:0016301">
    <property type="term" value="F:kinase activity"/>
    <property type="evidence" value="ECO:0007669"/>
    <property type="project" value="UniProtKB-KW"/>
</dbReference>
<evidence type="ECO:0000313" key="12">
    <source>
        <dbReference type="Proteomes" id="UP000223071"/>
    </source>
</evidence>
<keyword evidence="11" id="KW-0670">Pyruvate</keyword>
<dbReference type="InterPro" id="IPR008210">
    <property type="entry name" value="PEP_carboxykinase_N"/>
</dbReference>
<dbReference type="UniPathway" id="UPA00138"/>
<dbReference type="InterPro" id="IPR001272">
    <property type="entry name" value="PEP_carboxykinase_ATP"/>
</dbReference>
<evidence type="ECO:0000256" key="7">
    <source>
        <dbReference type="ARBA" id="ARBA00022840"/>
    </source>
</evidence>
<dbReference type="Proteomes" id="UP000223071">
    <property type="component" value="Unassembled WGS sequence"/>
</dbReference>
<proteinExistence type="inferred from homology"/>
<keyword evidence="10" id="KW-0963">Cytoplasm</keyword>
<evidence type="ECO:0000256" key="2">
    <source>
        <dbReference type="ARBA" id="ARBA00006052"/>
    </source>
</evidence>
<dbReference type="NCBIfam" id="NF006821">
    <property type="entry name" value="PRK09344.1-3"/>
    <property type="match status" value="1"/>
</dbReference>
<evidence type="ECO:0000256" key="8">
    <source>
        <dbReference type="ARBA" id="ARBA00023239"/>
    </source>
</evidence>
<feature type="binding site" evidence="10">
    <location>
        <position position="198"/>
    </location>
    <ligand>
        <name>substrate</name>
    </ligand>
</feature>
<comment type="pathway">
    <text evidence="1 10">Carbohydrate biosynthesis; gluconeogenesis.</text>
</comment>
<dbReference type="SUPFAM" id="SSF68923">
    <property type="entry name" value="PEP carboxykinase N-terminal domain"/>
    <property type="match status" value="1"/>
</dbReference>
<name>A0A2A9HG32_TEPT2</name>
<feature type="binding site" evidence="10">
    <location>
        <begin position="234"/>
        <end position="242"/>
    </location>
    <ligand>
        <name>ATP</name>
        <dbReference type="ChEBI" id="CHEBI:30616"/>
    </ligand>
</feature>
<evidence type="ECO:0000256" key="5">
    <source>
        <dbReference type="ARBA" id="ARBA00022741"/>
    </source>
</evidence>
<dbReference type="SUPFAM" id="SSF53795">
    <property type="entry name" value="PEP carboxykinase-like"/>
    <property type="match status" value="1"/>
</dbReference>
<feature type="binding site" evidence="10">
    <location>
        <begin position="440"/>
        <end position="441"/>
    </location>
    <ligand>
        <name>ATP</name>
        <dbReference type="ChEBI" id="CHEBI:30616"/>
    </ligand>
</feature>
<dbReference type="GO" id="GO:0005524">
    <property type="term" value="F:ATP binding"/>
    <property type="evidence" value="ECO:0007669"/>
    <property type="project" value="UniProtKB-UniRule"/>
</dbReference>
<dbReference type="InterPro" id="IPR013035">
    <property type="entry name" value="PEP_carboxykinase_C"/>
</dbReference>
<sequence>MAISPAPSNAGSAIIGNAAEVHHNLSVPVLYEYAVRRREGKLLQGGSFAVFSGERTGRSPQDKFVVKTPEISEHVWWGKHNQPLPVETFERLLAKAMQYLRGREIFVQDTVVSQDPAHRKTVRVITEQAYHSLFARTMFIPSEKRPFDEKADITIIHCPFLHLGGEADGVRSDAVVALNLTEGIILIAGTAYAGEMKKAVFTAMNYYLPLEGILSLHSAANVDPRTGKSALFFGLSGTGKTTLSTDPERLLVGDDEHAWTERGIFNIEGGCYAKTIRLSKEAEPDIFEQTHEFGTILENVIFDEETREVDLNDDSITENTRGSYPLESLKHVYLEPVAPHPSHVILLTADAFGVLPPVARLTPEQALYHFLSGYTCKLAGTEVGLKDPEVTFSPCYGAPFMALNPTVYAELLEQRLRMTGAQTWLINTGWTGGKYGVGKRIAIQETRKMVRAVLNDLLAGAEFRKDPVFGFEVPLRVPGVDTRLLDPRAAWADPEEYDRVYRGLAERFAANFEQFRSLVRPEVAAAGP</sequence>
<dbReference type="Gene3D" id="3.90.228.20">
    <property type="match status" value="1"/>
</dbReference>
<keyword evidence="10" id="KW-0464">Manganese</keyword>
<feature type="binding site" evidence="10">
    <location>
        <position position="198"/>
    </location>
    <ligand>
        <name>Mn(2+)</name>
        <dbReference type="ChEBI" id="CHEBI:29035"/>
    </ligand>
</feature>
<dbReference type="GO" id="GO:0006094">
    <property type="term" value="P:gluconeogenesis"/>
    <property type="evidence" value="ECO:0007669"/>
    <property type="project" value="UniProtKB-UniRule"/>
</dbReference>
<comment type="subcellular location">
    <subcellularLocation>
        <location evidence="10">Cytoplasm</location>
    </subcellularLocation>
</comment>
<dbReference type="Gene3D" id="2.170.8.10">
    <property type="entry name" value="Phosphoenolpyruvate Carboxykinase, domain 2"/>
    <property type="match status" value="1"/>
</dbReference>
<feature type="binding site" evidence="10">
    <location>
        <position position="321"/>
    </location>
    <ligand>
        <name>substrate</name>
    </ligand>
</feature>
<dbReference type="GO" id="GO:0005829">
    <property type="term" value="C:cytosol"/>
    <property type="evidence" value="ECO:0007669"/>
    <property type="project" value="TreeGrafter"/>
</dbReference>
<dbReference type="Pfam" id="PF01293">
    <property type="entry name" value="PEPCK_ATP"/>
    <property type="match status" value="1"/>
</dbReference>
<dbReference type="HAMAP" id="MF_00453">
    <property type="entry name" value="PEPCK_ATP"/>
    <property type="match status" value="1"/>
</dbReference>
<keyword evidence="10" id="KW-0479">Metal-binding</keyword>
<evidence type="ECO:0000256" key="4">
    <source>
        <dbReference type="ARBA" id="ARBA00022432"/>
    </source>
</evidence>
<keyword evidence="11" id="KW-0808">Transferase</keyword>
<dbReference type="GO" id="GO:0046872">
    <property type="term" value="F:metal ion binding"/>
    <property type="evidence" value="ECO:0007669"/>
    <property type="project" value="UniProtKB-KW"/>
</dbReference>
<comment type="cofactor">
    <cofactor evidence="10">
        <name>Mn(2+)</name>
        <dbReference type="ChEBI" id="CHEBI:29035"/>
    </cofactor>
    <text evidence="10">Binds 1 Mn(2+) ion per subunit.</text>
</comment>
<feature type="binding site" evidence="10">
    <location>
        <position position="217"/>
    </location>
    <ligand>
        <name>ATP</name>
        <dbReference type="ChEBI" id="CHEBI:30616"/>
    </ligand>
</feature>
<dbReference type="GO" id="GO:0004612">
    <property type="term" value="F:phosphoenolpyruvate carboxykinase (ATP) activity"/>
    <property type="evidence" value="ECO:0007669"/>
    <property type="project" value="UniProtKB-UniRule"/>
</dbReference>
<keyword evidence="8 10" id="KW-0456">Lyase</keyword>
<feature type="binding site" evidence="10">
    <location>
        <position position="217"/>
    </location>
    <ligand>
        <name>Mn(2+)</name>
        <dbReference type="ChEBI" id="CHEBI:29035"/>
    </ligand>
</feature>
<dbReference type="EMBL" id="PDJQ01000001">
    <property type="protein sequence ID" value="PFG74102.1"/>
    <property type="molecule type" value="Genomic_DNA"/>
</dbReference>
<evidence type="ECO:0000256" key="10">
    <source>
        <dbReference type="HAMAP-Rule" id="MF_00453"/>
    </source>
</evidence>
<feature type="binding site" evidence="10">
    <location>
        <position position="58"/>
    </location>
    <ligand>
        <name>substrate</name>
    </ligand>
</feature>
<evidence type="ECO:0000256" key="3">
    <source>
        <dbReference type="ARBA" id="ARBA00012363"/>
    </source>
</evidence>
<keyword evidence="5 10" id="KW-0547">Nucleotide-binding</keyword>
<dbReference type="PANTHER" id="PTHR30031:SF0">
    <property type="entry name" value="PHOSPHOENOLPYRUVATE CARBOXYKINASE (ATP)"/>
    <property type="match status" value="1"/>
</dbReference>
<feature type="binding site" evidence="10">
    <location>
        <position position="446"/>
    </location>
    <ligand>
        <name>ATP</name>
        <dbReference type="ChEBI" id="CHEBI:30616"/>
    </ligand>
</feature>
<evidence type="ECO:0000256" key="9">
    <source>
        <dbReference type="ARBA" id="ARBA00047371"/>
    </source>
</evidence>
<evidence type="ECO:0000313" key="11">
    <source>
        <dbReference type="EMBL" id="PFG74102.1"/>
    </source>
</evidence>
<evidence type="ECO:0000256" key="1">
    <source>
        <dbReference type="ARBA" id="ARBA00004742"/>
    </source>
</evidence>
<gene>
    <name evidence="10" type="primary">pckA</name>
    <name evidence="11" type="ORF">A9A59_1310</name>
</gene>
<dbReference type="PANTHER" id="PTHR30031">
    <property type="entry name" value="PHOSPHOENOLPYRUVATE CARBOXYKINASE ATP"/>
    <property type="match status" value="1"/>
</dbReference>
<comment type="function">
    <text evidence="10">Involved in the gluconeogenesis. Catalyzes the conversion of oxaloacetate (OAA) to phosphoenolpyruvate (PEP) through direct phosphoryl transfer between the nucleoside triphosphate and OAA.</text>
</comment>
<feature type="binding site" evidence="10">
    <location>
        <position position="198"/>
    </location>
    <ligand>
        <name>ATP</name>
        <dbReference type="ChEBI" id="CHEBI:30616"/>
    </ligand>
</feature>
<feature type="binding site" evidence="10">
    <location>
        <position position="255"/>
    </location>
    <ligand>
        <name>Mn(2+)</name>
        <dbReference type="ChEBI" id="CHEBI:29035"/>
    </ligand>
</feature>
<dbReference type="NCBIfam" id="TIGR00224">
    <property type="entry name" value="pckA"/>
    <property type="match status" value="1"/>
</dbReference>